<gene>
    <name evidence="3" type="ORF">CBF35_06510</name>
</gene>
<keyword evidence="1" id="KW-0732">Signal</keyword>
<dbReference type="Pfam" id="PF13731">
    <property type="entry name" value="WxL"/>
    <property type="match status" value="1"/>
</dbReference>
<evidence type="ECO:0000313" key="3">
    <source>
        <dbReference type="EMBL" id="RST96047.1"/>
    </source>
</evidence>
<evidence type="ECO:0000313" key="4">
    <source>
        <dbReference type="Proteomes" id="UP000287239"/>
    </source>
</evidence>
<dbReference type="OrthoDB" id="2157690at2"/>
<accession>A0A429ZQT7</accession>
<feature type="signal peptide" evidence="1">
    <location>
        <begin position="1"/>
        <end position="33"/>
    </location>
</feature>
<dbReference type="EMBL" id="NGJU01000008">
    <property type="protein sequence ID" value="RST96047.1"/>
    <property type="molecule type" value="Genomic_DNA"/>
</dbReference>
<organism evidence="3 4">
    <name type="scientific">Vagococcus salmoninarum</name>
    <dbReference type="NCBI Taxonomy" id="2739"/>
    <lineage>
        <taxon>Bacteria</taxon>
        <taxon>Bacillati</taxon>
        <taxon>Bacillota</taxon>
        <taxon>Bacilli</taxon>
        <taxon>Lactobacillales</taxon>
        <taxon>Enterococcaceae</taxon>
        <taxon>Vagococcus</taxon>
    </lineage>
</organism>
<comment type="caution">
    <text evidence="3">The sequence shown here is derived from an EMBL/GenBank/DDBJ whole genome shotgun (WGS) entry which is preliminary data.</text>
</comment>
<dbReference type="AlphaFoldDB" id="A0A429ZQT7"/>
<feature type="domain" description="WxL" evidence="2">
    <location>
        <begin position="39"/>
        <end position="267"/>
    </location>
</feature>
<sequence>MKRGQEKMKKTTISVSLVLSGLLLSVGALNAQAAAVGENASTTGRVDFEVAGPGSIGNVIKPDTEEEQIVVPGGDFTTGPLRLTHVPDFDFTTMEIASETVFGKAAFETYTSKTVTEAENIAHFAQVEDVRGGTADGWTLHVSATPFKTSSADGDLVLDKSAIVLTEGQIFNTRHTGTNLTSRVDGFSADTLITNDNQDVQILKTISGQSTNSTKTSLVFNNAYSQSDLVGGATDGYNSGVQLKAVGSDEKVKDKEYTATLTWTLAAAL</sequence>
<reference evidence="3 4" key="1">
    <citation type="submission" date="2017-05" db="EMBL/GenBank/DDBJ databases">
        <title>Vagococcus spp. assemblies.</title>
        <authorList>
            <person name="Gulvik C.A."/>
        </authorList>
    </citation>
    <scope>NUCLEOTIDE SEQUENCE [LARGE SCALE GENOMIC DNA]</scope>
    <source>
        <strain evidence="3 4">NCFB 2777</strain>
    </source>
</reference>
<keyword evidence="4" id="KW-1185">Reference proteome</keyword>
<dbReference type="Proteomes" id="UP000287239">
    <property type="component" value="Unassembled WGS sequence"/>
</dbReference>
<evidence type="ECO:0000256" key="1">
    <source>
        <dbReference type="SAM" id="SignalP"/>
    </source>
</evidence>
<dbReference type="InterPro" id="IPR027994">
    <property type="entry name" value="WxL_dom"/>
</dbReference>
<name>A0A429ZQT7_9ENTE</name>
<proteinExistence type="predicted"/>
<feature type="chain" id="PRO_5019223693" description="WxL domain-containing protein" evidence="1">
    <location>
        <begin position="34"/>
        <end position="269"/>
    </location>
</feature>
<protein>
    <recommendedName>
        <fullName evidence="2">WxL domain-containing protein</fullName>
    </recommendedName>
</protein>
<evidence type="ECO:0000259" key="2">
    <source>
        <dbReference type="Pfam" id="PF13731"/>
    </source>
</evidence>